<protein>
    <submittedName>
        <fullName evidence="2">Chondroitin proteoglycan 4 domain-containing protein</fullName>
    </submittedName>
</protein>
<organism evidence="1 2">
    <name type="scientific">Panagrolaimus sp. ES5</name>
    <dbReference type="NCBI Taxonomy" id="591445"/>
    <lineage>
        <taxon>Eukaryota</taxon>
        <taxon>Metazoa</taxon>
        <taxon>Ecdysozoa</taxon>
        <taxon>Nematoda</taxon>
        <taxon>Chromadorea</taxon>
        <taxon>Rhabditida</taxon>
        <taxon>Tylenchina</taxon>
        <taxon>Panagrolaimomorpha</taxon>
        <taxon>Panagrolaimoidea</taxon>
        <taxon>Panagrolaimidae</taxon>
        <taxon>Panagrolaimus</taxon>
    </lineage>
</organism>
<sequence>MPVKMNFICLLLLTSFVTVIKAKPSQSPLDANYDDYYEDNSISAIDKSKPLFPSITDLNVLPECQKDCTLHMTETLTAALKVGNHFERFHAVCQKYSNTSNCINKLEGCSNRKMFDIATSGLKFMCVEKKKSFEEAIECIDASANSVTFECNSQCQTTTNFAKWAMQSGIFQPSPGGKSDALSKFSPDFMKSVVEGGCDMMKCNLRCMKNSFNQKCEKNAGTLLTETFIRPIAEGQQANSFSSFGGVMGMFVPHQCTFMVDENGLKDFRIDPSLDEDLKKATDNKQITAGNEIEVIETVVKNITPVDPKKSPLDSDDYKDF</sequence>
<dbReference type="Proteomes" id="UP000887579">
    <property type="component" value="Unplaced"/>
</dbReference>
<evidence type="ECO:0000313" key="2">
    <source>
        <dbReference type="WBParaSite" id="ES5_v2.g13652.t1"/>
    </source>
</evidence>
<reference evidence="2" key="1">
    <citation type="submission" date="2022-11" db="UniProtKB">
        <authorList>
            <consortium name="WormBaseParasite"/>
        </authorList>
    </citation>
    <scope>IDENTIFICATION</scope>
</reference>
<accession>A0AC34F9I5</accession>
<proteinExistence type="predicted"/>
<evidence type="ECO:0000313" key="1">
    <source>
        <dbReference type="Proteomes" id="UP000887579"/>
    </source>
</evidence>
<dbReference type="WBParaSite" id="ES5_v2.g13652.t1">
    <property type="protein sequence ID" value="ES5_v2.g13652.t1"/>
    <property type="gene ID" value="ES5_v2.g13652"/>
</dbReference>
<name>A0AC34F9I5_9BILA</name>